<reference evidence="2" key="1">
    <citation type="journal article" date="2008" name="Nat. Genet.">
        <title>The Pristionchus pacificus genome provides a unique perspective on nematode lifestyle and parasitism.</title>
        <authorList>
            <person name="Dieterich C."/>
            <person name="Clifton S.W."/>
            <person name="Schuster L.N."/>
            <person name="Chinwalla A."/>
            <person name="Delehaunty K."/>
            <person name="Dinkelacker I."/>
            <person name="Fulton L."/>
            <person name="Fulton R."/>
            <person name="Godfrey J."/>
            <person name="Minx P."/>
            <person name="Mitreva M."/>
            <person name="Roeseler W."/>
            <person name="Tian H."/>
            <person name="Witte H."/>
            <person name="Yang S.P."/>
            <person name="Wilson R.K."/>
            <person name="Sommer R.J."/>
        </authorList>
    </citation>
    <scope>NUCLEOTIDE SEQUENCE [LARGE SCALE GENOMIC DNA]</scope>
    <source>
        <strain evidence="2">PS312</strain>
    </source>
</reference>
<sequence>VGGRGSLACTQLLTNTNRLSPPPSLRPSLTVSCPLLGATVPLILLLESSDAASTLPRLFLSYQIYVIISNEVGESRPDLFAERFQRPIDVSTRLFHSDNLPPPIDFICLLSIIISAFVPLSNTSCRSSYLFYAI</sequence>
<protein>
    <submittedName>
        <fullName evidence="1">Uncharacterized protein</fullName>
    </submittedName>
</protein>
<dbReference type="EnsemblMetazoa" id="PPA37483.1">
    <property type="protein sequence ID" value="PPA37483.1"/>
    <property type="gene ID" value="WBGene00275852"/>
</dbReference>
<dbReference type="AlphaFoldDB" id="A0A2A6BBJ6"/>
<evidence type="ECO:0000313" key="1">
    <source>
        <dbReference type="EnsemblMetazoa" id="PPA37483.1"/>
    </source>
</evidence>
<dbReference type="Proteomes" id="UP000005239">
    <property type="component" value="Unassembled WGS sequence"/>
</dbReference>
<reference evidence="1" key="2">
    <citation type="submission" date="2022-06" db="UniProtKB">
        <authorList>
            <consortium name="EnsemblMetazoa"/>
        </authorList>
    </citation>
    <scope>IDENTIFICATION</scope>
    <source>
        <strain evidence="1">PS312</strain>
    </source>
</reference>
<keyword evidence="2" id="KW-1185">Reference proteome</keyword>
<proteinExistence type="predicted"/>
<evidence type="ECO:0000313" key="2">
    <source>
        <dbReference type="Proteomes" id="UP000005239"/>
    </source>
</evidence>
<organism evidence="1 2">
    <name type="scientific">Pristionchus pacificus</name>
    <name type="common">Parasitic nematode worm</name>
    <dbReference type="NCBI Taxonomy" id="54126"/>
    <lineage>
        <taxon>Eukaryota</taxon>
        <taxon>Metazoa</taxon>
        <taxon>Ecdysozoa</taxon>
        <taxon>Nematoda</taxon>
        <taxon>Chromadorea</taxon>
        <taxon>Rhabditida</taxon>
        <taxon>Rhabditina</taxon>
        <taxon>Diplogasteromorpha</taxon>
        <taxon>Diplogasteroidea</taxon>
        <taxon>Neodiplogasteridae</taxon>
        <taxon>Pristionchus</taxon>
    </lineage>
</organism>
<accession>A0A8R1YZS9</accession>
<accession>A0A2A6BBJ6</accession>
<gene>
    <name evidence="1" type="primary">WBGene00275852</name>
</gene>
<name>A0A2A6BBJ6_PRIPA</name>